<gene>
    <name evidence="2" type="ORF">OTI717_LOCUS43675</name>
</gene>
<sequence>STEVEIQGVSNDKEKYGLSQLDLVKHALKTIIHSLTQNDRLSIVSFANSAQILFKLHQMDDDGRSSALAALERLNDNLLSKLYPKPNVLIEHVKLVLVLYAANAGKCPRGGSIFGQPS</sequence>
<organism evidence="2 3">
    <name type="scientific">Rotaria sordida</name>
    <dbReference type="NCBI Taxonomy" id="392033"/>
    <lineage>
        <taxon>Eukaryota</taxon>
        <taxon>Metazoa</taxon>
        <taxon>Spiralia</taxon>
        <taxon>Gnathifera</taxon>
        <taxon>Rotifera</taxon>
        <taxon>Eurotatoria</taxon>
        <taxon>Bdelloidea</taxon>
        <taxon>Philodinida</taxon>
        <taxon>Philodinidae</taxon>
        <taxon>Rotaria</taxon>
    </lineage>
</organism>
<dbReference type="InterPro" id="IPR036465">
    <property type="entry name" value="vWFA_dom_sf"/>
</dbReference>
<evidence type="ECO:0000313" key="3">
    <source>
        <dbReference type="Proteomes" id="UP000663823"/>
    </source>
</evidence>
<feature type="domain" description="VWFA" evidence="1">
    <location>
        <begin position="13"/>
        <end position="76"/>
    </location>
</feature>
<name>A0A820LDW0_9BILA</name>
<accession>A0A820LDW0</accession>
<dbReference type="Proteomes" id="UP000663823">
    <property type="component" value="Unassembled WGS sequence"/>
</dbReference>
<dbReference type="EMBL" id="CAJOAX010065056">
    <property type="protein sequence ID" value="CAF4354995.1"/>
    <property type="molecule type" value="Genomic_DNA"/>
</dbReference>
<reference evidence="2" key="1">
    <citation type="submission" date="2021-02" db="EMBL/GenBank/DDBJ databases">
        <authorList>
            <person name="Nowell W R."/>
        </authorList>
    </citation>
    <scope>NUCLEOTIDE SEQUENCE</scope>
</reference>
<evidence type="ECO:0000313" key="2">
    <source>
        <dbReference type="EMBL" id="CAF4354995.1"/>
    </source>
</evidence>
<feature type="non-terminal residue" evidence="2">
    <location>
        <position position="1"/>
    </location>
</feature>
<dbReference type="Gene3D" id="3.40.50.410">
    <property type="entry name" value="von Willebrand factor, type A domain"/>
    <property type="match status" value="1"/>
</dbReference>
<comment type="caution">
    <text evidence="2">The sequence shown here is derived from an EMBL/GenBank/DDBJ whole genome shotgun (WGS) entry which is preliminary data.</text>
</comment>
<dbReference type="SUPFAM" id="SSF53300">
    <property type="entry name" value="vWA-like"/>
    <property type="match status" value="1"/>
</dbReference>
<evidence type="ECO:0000259" key="1">
    <source>
        <dbReference type="Pfam" id="PF13519"/>
    </source>
</evidence>
<protein>
    <recommendedName>
        <fullName evidence="1">VWFA domain-containing protein</fullName>
    </recommendedName>
</protein>
<dbReference type="InterPro" id="IPR002035">
    <property type="entry name" value="VWF_A"/>
</dbReference>
<dbReference type="AlphaFoldDB" id="A0A820LDW0"/>
<dbReference type="Pfam" id="PF13519">
    <property type="entry name" value="VWA_2"/>
    <property type="match status" value="1"/>
</dbReference>
<feature type="non-terminal residue" evidence="2">
    <location>
        <position position="118"/>
    </location>
</feature>
<proteinExistence type="predicted"/>